<comment type="caution">
    <text evidence="2">The sequence shown here is derived from an EMBL/GenBank/DDBJ whole genome shotgun (WGS) entry which is preliminary data.</text>
</comment>
<evidence type="ECO:0000313" key="3">
    <source>
        <dbReference type="Proteomes" id="UP000249590"/>
    </source>
</evidence>
<evidence type="ECO:0008006" key="4">
    <source>
        <dbReference type="Google" id="ProtNLM"/>
    </source>
</evidence>
<dbReference type="AlphaFoldDB" id="A0A8B2NSA5"/>
<organism evidence="2 3">
    <name type="scientific">Acuticoccus sediminis</name>
    <dbReference type="NCBI Taxonomy" id="2184697"/>
    <lineage>
        <taxon>Bacteria</taxon>
        <taxon>Pseudomonadati</taxon>
        <taxon>Pseudomonadota</taxon>
        <taxon>Alphaproteobacteria</taxon>
        <taxon>Hyphomicrobiales</taxon>
        <taxon>Amorphaceae</taxon>
        <taxon>Acuticoccus</taxon>
    </lineage>
</organism>
<name>A0A8B2NSA5_9HYPH</name>
<proteinExistence type="predicted"/>
<protein>
    <recommendedName>
        <fullName evidence="4">Glycosyltransferase involved in cell wall biosynthesis</fullName>
    </recommendedName>
</protein>
<dbReference type="SUPFAM" id="SSF53756">
    <property type="entry name" value="UDP-Glycosyltransferase/glycogen phosphorylase"/>
    <property type="match status" value="1"/>
</dbReference>
<dbReference type="GO" id="GO:0016757">
    <property type="term" value="F:glycosyltransferase activity"/>
    <property type="evidence" value="ECO:0007669"/>
    <property type="project" value="TreeGrafter"/>
</dbReference>
<dbReference type="PANTHER" id="PTHR46401:SF2">
    <property type="entry name" value="GLYCOSYLTRANSFERASE WBBK-RELATED"/>
    <property type="match status" value="1"/>
</dbReference>
<keyword evidence="3" id="KW-1185">Reference proteome</keyword>
<evidence type="ECO:0000313" key="2">
    <source>
        <dbReference type="EMBL" id="RAI00253.1"/>
    </source>
</evidence>
<reference evidence="2 3" key="1">
    <citation type="submission" date="2018-05" db="EMBL/GenBank/DDBJ databases">
        <title>Acuticoccus sediminis sp. nov., isolated from deep-sea sediment of Indian Ocean.</title>
        <authorList>
            <person name="Liu X."/>
            <person name="Lai Q."/>
            <person name="Du Y."/>
            <person name="Sun F."/>
            <person name="Zhang X."/>
            <person name="Wang S."/>
            <person name="Shao Z."/>
        </authorList>
    </citation>
    <scope>NUCLEOTIDE SEQUENCE [LARGE SCALE GENOMIC DNA]</scope>
    <source>
        <strain evidence="2 3">PTG4-2</strain>
    </source>
</reference>
<keyword evidence="1" id="KW-0808">Transferase</keyword>
<evidence type="ECO:0000256" key="1">
    <source>
        <dbReference type="ARBA" id="ARBA00022679"/>
    </source>
</evidence>
<gene>
    <name evidence="2" type="ORF">DLJ53_21365</name>
</gene>
<dbReference type="Pfam" id="PF13692">
    <property type="entry name" value="Glyco_trans_1_4"/>
    <property type="match status" value="1"/>
</dbReference>
<dbReference type="EMBL" id="QHHQ01000004">
    <property type="protein sequence ID" value="RAI00253.1"/>
    <property type="molecule type" value="Genomic_DNA"/>
</dbReference>
<dbReference type="CDD" id="cd03809">
    <property type="entry name" value="GT4_MtfB-like"/>
    <property type="match status" value="1"/>
</dbReference>
<dbReference type="Gene3D" id="3.40.50.2000">
    <property type="entry name" value="Glycogen Phosphorylase B"/>
    <property type="match status" value="1"/>
</dbReference>
<accession>A0A8B2NSA5</accession>
<dbReference type="Proteomes" id="UP000249590">
    <property type="component" value="Unassembled WGS sequence"/>
</dbReference>
<dbReference type="PANTHER" id="PTHR46401">
    <property type="entry name" value="GLYCOSYLTRANSFERASE WBBK-RELATED"/>
    <property type="match status" value="1"/>
</dbReference>
<sequence length="425" mass="47404">MATRRIISRVSHLDARGAPLHCPSMRPILFLDVSRLLRRYEFFGGPSGIDRIEMRYADWMLRQTAFEARPVTRIGKRLLELRPSAYDKVHDTLVTRWADGTPRQFLADGWGVKGQVIAAERTLQRLAVQRGAKPLDAGGRANVTLNVGHDGLDVAERFAGLPGHFAVLLHDLIPITHPEYDSERATRLHYRRLETLETMADHVFTVSEAARADLIAHARRGDFTSSVLHSGPGLDPSARPVEYDRPTFVHLSSIDRRKNLPLLLHIWREFASEPNPPQLIVIGRRGNDQTALELIDRAAALTPNVVVTGPLGDEEVAAHIPNARALLTPSFTEGFGLPIIEAHSMGVPVIASDIAAHREVGGPAATYLSPLDGPAWKETIRAFAEDDGLVAQQRRLIEPPRTWDDYFAQTTNALMELMERPRRRH</sequence>